<evidence type="ECO:0000313" key="3">
    <source>
        <dbReference type="Proteomes" id="UP000444721"/>
    </source>
</evidence>
<organism evidence="2 3">
    <name type="scientific">Naegleria fowleri</name>
    <name type="common">Brain eating amoeba</name>
    <dbReference type="NCBI Taxonomy" id="5763"/>
    <lineage>
        <taxon>Eukaryota</taxon>
        <taxon>Discoba</taxon>
        <taxon>Heterolobosea</taxon>
        <taxon>Tetramitia</taxon>
        <taxon>Eutetramitia</taxon>
        <taxon>Vahlkampfiidae</taxon>
        <taxon>Naegleria</taxon>
    </lineage>
</organism>
<feature type="region of interest" description="Disordered" evidence="1">
    <location>
        <begin position="22"/>
        <end position="48"/>
    </location>
</feature>
<proteinExistence type="predicted"/>
<dbReference type="GeneID" id="68111222"/>
<evidence type="ECO:0000313" key="2">
    <source>
        <dbReference type="EMBL" id="KAF0976709.1"/>
    </source>
</evidence>
<reference evidence="2 3" key="1">
    <citation type="journal article" date="2019" name="Sci. Rep.">
        <title>Nanopore sequencing improves the draft genome of the human pathogenic amoeba Naegleria fowleri.</title>
        <authorList>
            <person name="Liechti N."/>
            <person name="Schurch N."/>
            <person name="Bruggmann R."/>
            <person name="Wittwer M."/>
        </authorList>
    </citation>
    <scope>NUCLEOTIDE SEQUENCE [LARGE SCALE GENOMIC DNA]</scope>
    <source>
        <strain evidence="2 3">ATCC 30894</strain>
    </source>
</reference>
<accession>A0A6A5BUW2</accession>
<sequence length="181" mass="20949">MMMIRSMLWNFWNSLTTETNTTTTHSTESLSSSVTSKDNSSSTTTSPDQTYHVHDLLIPYPTFSDIFELDREEEIRSSIQFESLEHSVKGCFLLHHVLTRKECETLIEISEQMGYRPSPLSILSGNFDTSQYNERTKQVRDSGRVSTDMPQEVIRILNERIEKYLPQTIHLQSGELNRIIK</sequence>
<keyword evidence="3" id="KW-1185">Reference proteome</keyword>
<dbReference type="VEuPathDB" id="AmoebaDB:NF0121330"/>
<dbReference type="Proteomes" id="UP000444721">
    <property type="component" value="Unassembled WGS sequence"/>
</dbReference>
<dbReference type="EMBL" id="VFQX01000036">
    <property type="protein sequence ID" value="KAF0976709.1"/>
    <property type="molecule type" value="Genomic_DNA"/>
</dbReference>
<name>A0A6A5BUW2_NAEFO</name>
<evidence type="ECO:0000256" key="1">
    <source>
        <dbReference type="SAM" id="MobiDB-lite"/>
    </source>
</evidence>
<protein>
    <submittedName>
        <fullName evidence="2">Uncharacterized protein</fullName>
    </submittedName>
</protein>
<comment type="caution">
    <text evidence="2">The sequence shown here is derived from an EMBL/GenBank/DDBJ whole genome shotgun (WGS) entry which is preliminary data.</text>
</comment>
<dbReference type="OrthoDB" id="69177at2759"/>
<dbReference type="AlphaFoldDB" id="A0A6A5BUW2"/>
<dbReference type="VEuPathDB" id="AmoebaDB:NfTy_069720"/>
<dbReference type="RefSeq" id="XP_044561422.1">
    <property type="nucleotide sequence ID" value="XM_044707372.1"/>
</dbReference>
<gene>
    <name evidence="2" type="ORF">FDP41_004004</name>
</gene>
<dbReference type="VEuPathDB" id="AmoebaDB:FDP41_004004"/>
<feature type="compositionally biased region" description="Low complexity" evidence="1">
    <location>
        <begin position="22"/>
        <end position="46"/>
    </location>
</feature>
<dbReference type="Gene3D" id="2.60.120.620">
    <property type="entry name" value="q2cbj1_9rhob like domain"/>
    <property type="match status" value="1"/>
</dbReference>